<keyword evidence="20" id="KW-1185">Reference proteome</keyword>
<dbReference type="GO" id="GO:0003887">
    <property type="term" value="F:DNA-directed DNA polymerase activity"/>
    <property type="evidence" value="ECO:0007669"/>
    <property type="project" value="UniProtKB-KW"/>
</dbReference>
<dbReference type="Pfam" id="PF24626">
    <property type="entry name" value="SH3_Tf2-1"/>
    <property type="match status" value="1"/>
</dbReference>
<keyword evidence="15" id="KW-0233">DNA recombination</keyword>
<keyword evidence="7" id="KW-0064">Aspartyl protease</keyword>
<name>A0AAV5JMU7_9ROSI</name>
<evidence type="ECO:0000256" key="4">
    <source>
        <dbReference type="ARBA" id="ARBA00022695"/>
    </source>
</evidence>
<feature type="compositionally biased region" description="Pro residues" evidence="16">
    <location>
        <begin position="224"/>
        <end position="238"/>
    </location>
</feature>
<keyword evidence="11" id="KW-0229">DNA integration</keyword>
<keyword evidence="8" id="KW-0255">Endonuclease</keyword>
<keyword evidence="12" id="KW-0695">RNA-directed DNA polymerase</keyword>
<dbReference type="Pfam" id="PF17917">
    <property type="entry name" value="RT_RNaseH"/>
    <property type="match status" value="1"/>
</dbReference>
<evidence type="ECO:0000256" key="1">
    <source>
        <dbReference type="ARBA" id="ARBA00012493"/>
    </source>
</evidence>
<proteinExistence type="predicted"/>
<keyword evidence="2" id="KW-0645">Protease</keyword>
<feature type="compositionally biased region" description="Low complexity" evidence="16">
    <location>
        <begin position="239"/>
        <end position="253"/>
    </location>
</feature>
<dbReference type="InterPro" id="IPR036397">
    <property type="entry name" value="RNaseH_sf"/>
</dbReference>
<evidence type="ECO:0000313" key="20">
    <source>
        <dbReference type="Proteomes" id="UP001054252"/>
    </source>
</evidence>
<keyword evidence="3" id="KW-0808">Transferase</keyword>
<dbReference type="InterPro" id="IPR021109">
    <property type="entry name" value="Peptidase_aspartic_dom_sf"/>
</dbReference>
<dbReference type="InterPro" id="IPR043128">
    <property type="entry name" value="Rev_trsase/Diguanyl_cyclase"/>
</dbReference>
<feature type="domain" description="Reverse transcriptase" evidence="17">
    <location>
        <begin position="593"/>
        <end position="807"/>
    </location>
</feature>
<evidence type="ECO:0000256" key="6">
    <source>
        <dbReference type="ARBA" id="ARBA00022723"/>
    </source>
</evidence>
<keyword evidence="14" id="KW-0238">DNA-binding</keyword>
<dbReference type="Gene3D" id="1.10.340.70">
    <property type="match status" value="1"/>
</dbReference>
<evidence type="ECO:0000256" key="13">
    <source>
        <dbReference type="ARBA" id="ARBA00022932"/>
    </source>
</evidence>
<dbReference type="InterPro" id="IPR001969">
    <property type="entry name" value="Aspartic_peptidase_AS"/>
</dbReference>
<comment type="caution">
    <text evidence="19">The sequence shown here is derived from an EMBL/GenBank/DDBJ whole genome shotgun (WGS) entry which is preliminary data.</text>
</comment>
<dbReference type="SUPFAM" id="SSF56672">
    <property type="entry name" value="DNA/RNA polymerases"/>
    <property type="match status" value="1"/>
</dbReference>
<dbReference type="CDD" id="cd01647">
    <property type="entry name" value="RT_LTR"/>
    <property type="match status" value="1"/>
</dbReference>
<dbReference type="PROSITE" id="PS00141">
    <property type="entry name" value="ASP_PROTEASE"/>
    <property type="match status" value="1"/>
</dbReference>
<dbReference type="SUPFAM" id="SSF50630">
    <property type="entry name" value="Acid proteases"/>
    <property type="match status" value="1"/>
</dbReference>
<dbReference type="GO" id="GO:0015074">
    <property type="term" value="P:DNA integration"/>
    <property type="evidence" value="ECO:0007669"/>
    <property type="project" value="UniProtKB-KW"/>
</dbReference>
<dbReference type="EMBL" id="BPVZ01000037">
    <property type="protein sequence ID" value="GKV12607.1"/>
    <property type="molecule type" value="Genomic_DNA"/>
</dbReference>
<dbReference type="FunFam" id="3.10.20.370:FF:000001">
    <property type="entry name" value="Retrovirus-related Pol polyprotein from transposon 17.6-like protein"/>
    <property type="match status" value="1"/>
</dbReference>
<evidence type="ECO:0000256" key="9">
    <source>
        <dbReference type="ARBA" id="ARBA00022801"/>
    </source>
</evidence>
<evidence type="ECO:0000256" key="15">
    <source>
        <dbReference type="ARBA" id="ARBA00023172"/>
    </source>
</evidence>
<reference evidence="19 20" key="1">
    <citation type="journal article" date="2021" name="Commun. Biol.">
        <title>The genome of Shorea leprosula (Dipterocarpaceae) highlights the ecological relevance of drought in aseasonal tropical rainforests.</title>
        <authorList>
            <person name="Ng K.K.S."/>
            <person name="Kobayashi M.J."/>
            <person name="Fawcett J.A."/>
            <person name="Hatakeyama M."/>
            <person name="Paape T."/>
            <person name="Ng C.H."/>
            <person name="Ang C.C."/>
            <person name="Tnah L.H."/>
            <person name="Lee C.T."/>
            <person name="Nishiyama T."/>
            <person name="Sese J."/>
            <person name="O'Brien M.J."/>
            <person name="Copetti D."/>
            <person name="Mohd Noor M.I."/>
            <person name="Ong R.C."/>
            <person name="Putra M."/>
            <person name="Sireger I.Z."/>
            <person name="Indrioko S."/>
            <person name="Kosugi Y."/>
            <person name="Izuno A."/>
            <person name="Isagi Y."/>
            <person name="Lee S.L."/>
            <person name="Shimizu K.K."/>
        </authorList>
    </citation>
    <scope>NUCLEOTIDE SEQUENCE [LARGE SCALE GENOMIC DNA]</scope>
    <source>
        <strain evidence="19">214</strain>
    </source>
</reference>
<dbReference type="Pfam" id="PF17921">
    <property type="entry name" value="Integrase_H2C2"/>
    <property type="match status" value="1"/>
</dbReference>
<protein>
    <recommendedName>
        <fullName evidence="1">RNA-directed DNA polymerase</fullName>
        <ecNumber evidence="1">2.7.7.49</ecNumber>
    </recommendedName>
</protein>
<dbReference type="Pfam" id="PF00078">
    <property type="entry name" value="RVT_1"/>
    <property type="match status" value="1"/>
</dbReference>
<evidence type="ECO:0000256" key="12">
    <source>
        <dbReference type="ARBA" id="ARBA00022918"/>
    </source>
</evidence>
<accession>A0AAV5JMU7</accession>
<evidence type="ECO:0000313" key="19">
    <source>
        <dbReference type="EMBL" id="GKV12607.1"/>
    </source>
</evidence>
<evidence type="ECO:0000256" key="8">
    <source>
        <dbReference type="ARBA" id="ARBA00022759"/>
    </source>
</evidence>
<dbReference type="Gene3D" id="3.30.420.10">
    <property type="entry name" value="Ribonuclease H-like superfamily/Ribonuclease H"/>
    <property type="match status" value="1"/>
</dbReference>
<dbReference type="PANTHER" id="PTHR37984:SF5">
    <property type="entry name" value="PROTEIN NYNRIN-LIKE"/>
    <property type="match status" value="1"/>
</dbReference>
<dbReference type="Gene3D" id="3.30.70.270">
    <property type="match status" value="2"/>
</dbReference>
<evidence type="ECO:0000256" key="14">
    <source>
        <dbReference type="ARBA" id="ARBA00023125"/>
    </source>
</evidence>
<keyword evidence="13" id="KW-0239">DNA-directed DNA polymerase</keyword>
<dbReference type="GO" id="GO:0046872">
    <property type="term" value="F:metal ion binding"/>
    <property type="evidence" value="ECO:0007669"/>
    <property type="project" value="UniProtKB-KW"/>
</dbReference>
<dbReference type="GO" id="GO:0006508">
    <property type="term" value="P:proteolysis"/>
    <property type="evidence" value="ECO:0007669"/>
    <property type="project" value="UniProtKB-KW"/>
</dbReference>
<keyword evidence="10" id="KW-0460">Magnesium</keyword>
<dbReference type="PANTHER" id="PTHR37984">
    <property type="entry name" value="PROTEIN CBG26694"/>
    <property type="match status" value="1"/>
</dbReference>
<evidence type="ECO:0000259" key="18">
    <source>
        <dbReference type="PROSITE" id="PS50994"/>
    </source>
</evidence>
<dbReference type="GO" id="GO:0006310">
    <property type="term" value="P:DNA recombination"/>
    <property type="evidence" value="ECO:0007669"/>
    <property type="project" value="UniProtKB-KW"/>
</dbReference>
<dbReference type="Proteomes" id="UP001054252">
    <property type="component" value="Unassembled WGS sequence"/>
</dbReference>
<gene>
    <name evidence="19" type="ORF">SLEP1_g23729</name>
</gene>
<dbReference type="GO" id="GO:0003677">
    <property type="term" value="F:DNA binding"/>
    <property type="evidence" value="ECO:0007669"/>
    <property type="project" value="UniProtKB-KW"/>
</dbReference>
<dbReference type="GO" id="GO:0004519">
    <property type="term" value="F:endonuclease activity"/>
    <property type="evidence" value="ECO:0007669"/>
    <property type="project" value="UniProtKB-KW"/>
</dbReference>
<dbReference type="PROSITE" id="PS50994">
    <property type="entry name" value="INTEGRASE"/>
    <property type="match status" value="1"/>
</dbReference>
<evidence type="ECO:0000256" key="16">
    <source>
        <dbReference type="SAM" id="MobiDB-lite"/>
    </source>
</evidence>
<dbReference type="FunFam" id="3.10.10.10:FF:000007">
    <property type="entry name" value="Retrovirus-related Pol polyprotein from transposon 17.6-like Protein"/>
    <property type="match status" value="1"/>
</dbReference>
<evidence type="ECO:0000256" key="3">
    <source>
        <dbReference type="ARBA" id="ARBA00022679"/>
    </source>
</evidence>
<dbReference type="CDD" id="cd09274">
    <property type="entry name" value="RNase_HI_RT_Ty3"/>
    <property type="match status" value="1"/>
</dbReference>
<dbReference type="InterPro" id="IPR012337">
    <property type="entry name" value="RNaseH-like_sf"/>
</dbReference>
<evidence type="ECO:0000256" key="11">
    <source>
        <dbReference type="ARBA" id="ARBA00022908"/>
    </source>
</evidence>
<evidence type="ECO:0000256" key="10">
    <source>
        <dbReference type="ARBA" id="ARBA00022842"/>
    </source>
</evidence>
<feature type="domain" description="Integrase catalytic" evidence="18">
    <location>
        <begin position="1111"/>
        <end position="1275"/>
    </location>
</feature>
<keyword evidence="4" id="KW-0548">Nucleotidyltransferase</keyword>
<evidence type="ECO:0000256" key="2">
    <source>
        <dbReference type="ARBA" id="ARBA00022670"/>
    </source>
</evidence>
<dbReference type="PROSITE" id="PS50878">
    <property type="entry name" value="RT_POL"/>
    <property type="match status" value="1"/>
</dbReference>
<dbReference type="SUPFAM" id="SSF53098">
    <property type="entry name" value="Ribonuclease H-like"/>
    <property type="match status" value="1"/>
</dbReference>
<dbReference type="InterPro" id="IPR000477">
    <property type="entry name" value="RT_dom"/>
</dbReference>
<evidence type="ECO:0000256" key="7">
    <source>
        <dbReference type="ARBA" id="ARBA00022750"/>
    </source>
</evidence>
<evidence type="ECO:0000256" key="5">
    <source>
        <dbReference type="ARBA" id="ARBA00022722"/>
    </source>
</evidence>
<dbReference type="GO" id="GO:0004190">
    <property type="term" value="F:aspartic-type endopeptidase activity"/>
    <property type="evidence" value="ECO:0007669"/>
    <property type="project" value="UniProtKB-KW"/>
</dbReference>
<dbReference type="Gene3D" id="3.10.10.10">
    <property type="entry name" value="HIV Type 1 Reverse Transcriptase, subunit A, domain 1"/>
    <property type="match status" value="1"/>
</dbReference>
<keyword evidence="5" id="KW-0540">Nuclease</keyword>
<dbReference type="GO" id="GO:0003964">
    <property type="term" value="F:RNA-directed DNA polymerase activity"/>
    <property type="evidence" value="ECO:0007669"/>
    <property type="project" value="UniProtKB-KW"/>
</dbReference>
<dbReference type="InterPro" id="IPR041588">
    <property type="entry name" value="Integrase_H2C2"/>
</dbReference>
<dbReference type="Pfam" id="PF08284">
    <property type="entry name" value="RVP_2"/>
    <property type="match status" value="1"/>
</dbReference>
<evidence type="ECO:0000259" key="17">
    <source>
        <dbReference type="PROSITE" id="PS50878"/>
    </source>
</evidence>
<dbReference type="Gene3D" id="2.40.70.10">
    <property type="entry name" value="Acid Proteases"/>
    <property type="match status" value="1"/>
</dbReference>
<dbReference type="InterPro" id="IPR043502">
    <property type="entry name" value="DNA/RNA_pol_sf"/>
</dbReference>
<dbReference type="InterPro" id="IPR056924">
    <property type="entry name" value="SH3_Tf2-1"/>
</dbReference>
<dbReference type="InterPro" id="IPR041373">
    <property type="entry name" value="RT_RNaseH"/>
</dbReference>
<dbReference type="InterPro" id="IPR001584">
    <property type="entry name" value="Integrase_cat-core"/>
</dbReference>
<dbReference type="InterPro" id="IPR050951">
    <property type="entry name" value="Retrovirus_Pol_polyprotein"/>
</dbReference>
<dbReference type="FunFam" id="3.30.70.270:FF:000020">
    <property type="entry name" value="Transposon Tf2-6 polyprotein-like Protein"/>
    <property type="match status" value="1"/>
</dbReference>
<dbReference type="EC" id="2.7.7.49" evidence="1"/>
<dbReference type="CDD" id="cd00303">
    <property type="entry name" value="retropepsin_like"/>
    <property type="match status" value="1"/>
</dbReference>
<feature type="region of interest" description="Disordered" evidence="16">
    <location>
        <begin position="223"/>
        <end position="267"/>
    </location>
</feature>
<sequence>METRLQEQKKLIDDVVKTAMAEMGGHYEQLLKAMEEKYENQVSDLRTRMSGLNVQQNQIMAQLDTSSTFRGSQIYGNSSSNTGMGPLTSKTAKIEFPKFNGEELKDWLYKCNQYFRIDGTPDEHKAHLASINLEGKAMKWHQSFLEIKGEQLLSNWEEYVEGLKARFGEKAYEDPIGLRREIEISVRMFKPQTLYDAYALARLQESSIQEAQKLALTCKLQPRPTAPLLPTPNTPPRTPNATTKTITSTNSTKLPYPNTRPSNTSPKHIKPLIRQEMEERRRKGLCYWCDEKFTNGHKCKNMQLFSIEVVEGDEGEEGEVFEEAIEELPDDSNPHMSVHALSRGSSGAYRTMRVTGYVNKKPIHILIDSGSTHNFLDVNVAKRVGCKLQAVEALKVDVADGSSLECVHMCQDFTWWLQGKPFHTDTLILPLGSCDMVLGIQWLETLGDILWNFKTLRMEFAVNGQKYVLRGFSQVSLKMVGSKGMVRLLKKEGQASSIHLCSLIVDAVGGRGTWQTEENKAENTSKKVSTCSELEKLLLEYADLFAEPKSLPPHIAHDHKICLKAGTDPINQRPYRYAGVQKDVIEKMTQELLQTGIIQHSVSSFASPVVLVKKKDGSWRMCIDYRTLNKQTVKDKYPIPLIEELLDELQGSKFFSKIDLRSGYHQIRMYPPDVPKTAFKTHEGHYEYLVMPFGLTNASSTFPSLMNDIFRVYLRKFVLVFFDDILVYSKSLEEHICHLRQVFKLLKDNELFAKQSKCFFGCDRIEYLGHYISEEGVSTDPKKILAVQQWPQPKTVKELRGFLGLTGYYRRFIRNYGSLSKPLTELLKKEGFHWSREASEAFESLKHAVTTTPVLVLPNFSKEFVVETDASNAGIGAVLLQQGHPIAFISKALSLRHQSLSVYEKELLALIYAVHKWSHYLTGRHFIVKTDHQSLKYLLEQRISTPLQQAWLAKLMGYDFSISYKKGKENVVANALSRVSSNQLMQMAVSRILPGIYEEVRLSWEVDPMLREICNKLQQGSLRDSAYTWAEGQLRRKGGLVVGNNAALRRKLIHLVHDSAMGGHSGIQASTKRLALLFYWKGLEKDVRQYIRQCDVCQRYKPENTPTPGLLQPLPIPEAIWTQVSMDFITGPPKSYGKDVIFVVVDRLTKYAHFIALQHPYSTLTVAQAYMDNVFKLHGLPQEIVSDKDPIFPSNFWQELFKLQGVELQCSSTYHPQTDGQTEVVNRCLENYLRCMTGDCPTEWSKWLPLAEWWYNTNFHTATQISPFEALYGFPPPLHIVYVPGDSDVAAVDQSLQAREAMLKVLKFHLTRAQHRMVQQANKHRQERQFAIGDWGYLKLQPYRQESMQSRPSHKLAAKYFGQFQVIDKVSKVAYKLALPDSSQIHPVIHVSQLKKKVGAEIQVTSQFPVDLPLPMMIEPVAVLGRKMVKRGNRAATKVLVQWSHA</sequence>
<keyword evidence="6" id="KW-0479">Metal-binding</keyword>
<organism evidence="19 20">
    <name type="scientific">Rubroshorea leprosula</name>
    <dbReference type="NCBI Taxonomy" id="152421"/>
    <lineage>
        <taxon>Eukaryota</taxon>
        <taxon>Viridiplantae</taxon>
        <taxon>Streptophyta</taxon>
        <taxon>Embryophyta</taxon>
        <taxon>Tracheophyta</taxon>
        <taxon>Spermatophyta</taxon>
        <taxon>Magnoliopsida</taxon>
        <taxon>eudicotyledons</taxon>
        <taxon>Gunneridae</taxon>
        <taxon>Pentapetalae</taxon>
        <taxon>rosids</taxon>
        <taxon>malvids</taxon>
        <taxon>Malvales</taxon>
        <taxon>Dipterocarpaceae</taxon>
        <taxon>Rubroshorea</taxon>
    </lineage>
</organism>
<keyword evidence="9" id="KW-0378">Hydrolase</keyword>